<evidence type="ECO:0000256" key="1">
    <source>
        <dbReference type="SAM" id="Coils"/>
    </source>
</evidence>
<proteinExistence type="predicted"/>
<dbReference type="SUPFAM" id="SSF58104">
    <property type="entry name" value="Methyl-accepting chemotaxis protein (MCP) signaling domain"/>
    <property type="match status" value="1"/>
</dbReference>
<feature type="coiled-coil region" evidence="1">
    <location>
        <begin position="134"/>
        <end position="207"/>
    </location>
</feature>
<reference evidence="2" key="1">
    <citation type="submission" date="2021-04" db="EMBL/GenBank/DDBJ databases">
        <title>Genome sequence of Woronichinia naegeliana from Washington state freshwater lake bloom.</title>
        <authorList>
            <person name="Dreher T.W."/>
        </authorList>
    </citation>
    <scope>NUCLEOTIDE SEQUENCE</scope>
    <source>
        <strain evidence="2">WA131</strain>
    </source>
</reference>
<dbReference type="KEGG" id="wna:KA717_36685"/>
<keyword evidence="1" id="KW-0175">Coiled coil</keyword>
<accession>A0A977KVW9</accession>
<gene>
    <name evidence="2" type="ORF">KA717_36685</name>
</gene>
<evidence type="ECO:0000313" key="2">
    <source>
        <dbReference type="EMBL" id="UXE60916.1"/>
    </source>
</evidence>
<organism evidence="2">
    <name type="scientific">Woronichinia naegeliana WA131</name>
    <dbReference type="NCBI Taxonomy" id="2824559"/>
    <lineage>
        <taxon>Bacteria</taxon>
        <taxon>Bacillati</taxon>
        <taxon>Cyanobacteriota</taxon>
        <taxon>Cyanophyceae</taxon>
        <taxon>Synechococcales</taxon>
        <taxon>Coelosphaeriaceae</taxon>
        <taxon>Woronichinia</taxon>
    </lineage>
</organism>
<name>A0A977KVW9_9CYAN</name>
<sequence>MDSLPLDNYRVTVETLTEEVKEHLLANPRLSGVMITQDYQVIGAITRRTLFEKLSKEFSHGIYATKPISVLLNSLRGKEEILKISATTLITDAVKLSFCRPIKSAYDPIMVLKNGQERGMLDFSKLILAQSELFSALNEQLMQQEQELRNYADQVEEQRQHVQQYAVQLELQQQELQQHNTLLEQQKTQLQQQTEELSRQAEELFHKSEEISNLNKRFEEVGILVSREGKRTFKELGDSVQSVLEFTQKINGVSSDFQEKLTMIEQGNDLINKISKRVENISYQASVLGGSLPVDHQNRLAFNMMIEEIKKLSVQILEANTAINNLSKEIRPQIRVLVKIAQENQEVVTTLAQNSQNTEMALANLSQLLE</sequence>
<dbReference type="EMBL" id="CP073041">
    <property type="protein sequence ID" value="UXE60916.1"/>
    <property type="molecule type" value="Genomic_DNA"/>
</dbReference>
<dbReference type="AlphaFoldDB" id="A0A977KVW9"/>
<dbReference type="Proteomes" id="UP001065613">
    <property type="component" value="Chromosome"/>
</dbReference>
<evidence type="ECO:0008006" key="3">
    <source>
        <dbReference type="Google" id="ProtNLM"/>
    </source>
</evidence>
<protein>
    <recommendedName>
        <fullName evidence="3">CBS domain-containing protein</fullName>
    </recommendedName>
</protein>